<protein>
    <submittedName>
        <fullName evidence="1">Uncharacterized protein</fullName>
    </submittedName>
</protein>
<dbReference type="AlphaFoldDB" id="A0A5J6I3Q0"/>
<dbReference type="KEGG" id="scoe:CP976_14580"/>
<gene>
    <name evidence="1" type="ORF">CP976_14580</name>
</gene>
<evidence type="ECO:0000313" key="1">
    <source>
        <dbReference type="EMBL" id="QEV25263.1"/>
    </source>
</evidence>
<name>A0A5J6I3Q0_STRC4</name>
<accession>A0A5J6I3Q0</accession>
<reference evidence="1 2" key="1">
    <citation type="submission" date="2017-09" db="EMBL/GenBank/DDBJ databases">
        <authorList>
            <person name="Lee N."/>
            <person name="Cho B.-K."/>
        </authorList>
    </citation>
    <scope>NUCLEOTIDE SEQUENCE [LARGE SCALE GENOMIC DNA]</scope>
    <source>
        <strain evidence="1 2">ATCC 13740</strain>
    </source>
</reference>
<evidence type="ECO:0000313" key="2">
    <source>
        <dbReference type="Proteomes" id="UP000326598"/>
    </source>
</evidence>
<proteinExistence type="predicted"/>
<sequence>MLGVIMTCVAIILVGLMVRSSRSVHADLKCGDAPMHFDDGLVVTWAGPAPEEARVKLGNGGIFERVEQVTGPGIPAGYPEKYLENLRTSEVFNASMAWTPDELVRWQERHGIEMEPEALSVFESYLDNGHRIFMTLVDHPNVSDPGSFVACSLVLQRAVIVFNGRRQDLFLRSYFHSARTDSSEYVNFVPGGSVHYSFKTDSVWFPLELTRLISEPASHVELDIVTPEEFDEGLLPAPFSAQTSGPVLLGDVKYQVRRASAVFRVGEDQHAAIPDFRMALS</sequence>
<dbReference type="EMBL" id="CP023694">
    <property type="protein sequence ID" value="QEV25263.1"/>
    <property type="molecule type" value="Genomic_DNA"/>
</dbReference>
<dbReference type="Proteomes" id="UP000326598">
    <property type="component" value="Chromosome"/>
</dbReference>
<organism evidence="1 2">
    <name type="scientific">Streptomyces coeruleorubidus</name>
    <dbReference type="NCBI Taxonomy" id="116188"/>
    <lineage>
        <taxon>Bacteria</taxon>
        <taxon>Bacillati</taxon>
        <taxon>Actinomycetota</taxon>
        <taxon>Actinomycetes</taxon>
        <taxon>Kitasatosporales</taxon>
        <taxon>Streptomycetaceae</taxon>
        <taxon>Streptomyces</taxon>
    </lineage>
</organism>